<dbReference type="FunFam" id="1.20.1610.10:FF:000001">
    <property type="entry name" value="Putative alpha-1,2-mannosidase"/>
    <property type="match status" value="1"/>
</dbReference>
<feature type="chain" id="PRO_5012574438" evidence="2">
    <location>
        <begin position="23"/>
        <end position="997"/>
    </location>
</feature>
<dbReference type="KEGG" id="pbp:STSP1_00562"/>
<dbReference type="GO" id="GO:0006516">
    <property type="term" value="P:glycoprotein catabolic process"/>
    <property type="evidence" value="ECO:0007669"/>
    <property type="project" value="TreeGrafter"/>
</dbReference>
<dbReference type="Proteomes" id="UP000193334">
    <property type="component" value="Chromosome"/>
</dbReference>
<feature type="compositionally biased region" description="Basic and acidic residues" evidence="1">
    <location>
        <begin position="120"/>
        <end position="133"/>
    </location>
</feature>
<dbReference type="InterPro" id="IPR050883">
    <property type="entry name" value="PNGase"/>
</dbReference>
<organism evidence="4 5">
    <name type="scientific">Sedimentisphaera salicampi</name>
    <dbReference type="NCBI Taxonomy" id="1941349"/>
    <lineage>
        <taxon>Bacteria</taxon>
        <taxon>Pseudomonadati</taxon>
        <taxon>Planctomycetota</taxon>
        <taxon>Phycisphaerae</taxon>
        <taxon>Sedimentisphaerales</taxon>
        <taxon>Sedimentisphaeraceae</taxon>
        <taxon>Sedimentisphaera</taxon>
    </lineage>
</organism>
<feature type="region of interest" description="Disordered" evidence="1">
    <location>
        <begin position="742"/>
        <end position="762"/>
    </location>
</feature>
<dbReference type="GO" id="GO:0030246">
    <property type="term" value="F:carbohydrate binding"/>
    <property type="evidence" value="ECO:0007669"/>
    <property type="project" value="InterPro"/>
</dbReference>
<dbReference type="Gene3D" id="2.70.98.10">
    <property type="match status" value="1"/>
</dbReference>
<dbReference type="PANTHER" id="PTHR12143:SF39">
    <property type="entry name" value="SECRETED PROTEIN"/>
    <property type="match status" value="1"/>
</dbReference>
<name>A0A1W6LK98_9BACT</name>
<feature type="signal peptide" evidence="2">
    <location>
        <begin position="1"/>
        <end position="22"/>
    </location>
</feature>
<dbReference type="SUPFAM" id="SSF48208">
    <property type="entry name" value="Six-hairpin glycosidases"/>
    <property type="match status" value="1"/>
</dbReference>
<dbReference type="AlphaFoldDB" id="A0A1W6LK98"/>
<dbReference type="InterPro" id="IPR037524">
    <property type="entry name" value="PA14/GLEYA"/>
</dbReference>
<evidence type="ECO:0000256" key="2">
    <source>
        <dbReference type="SAM" id="SignalP"/>
    </source>
</evidence>
<dbReference type="Gene3D" id="1.20.1050.60">
    <property type="entry name" value="alpha-1,2-mannosidase"/>
    <property type="match status" value="1"/>
</dbReference>
<dbReference type="PANTHER" id="PTHR12143">
    <property type="entry name" value="PEPTIDE N-GLYCANASE PNGASE -RELATED"/>
    <property type="match status" value="1"/>
</dbReference>
<dbReference type="GO" id="GO:0000224">
    <property type="term" value="F:peptide-N4-(N-acetyl-beta-glucosaminyl)asparagine amidase activity"/>
    <property type="evidence" value="ECO:0007669"/>
    <property type="project" value="TreeGrafter"/>
</dbReference>
<dbReference type="Pfam" id="PF07971">
    <property type="entry name" value="Glyco_hydro_92"/>
    <property type="match status" value="1"/>
</dbReference>
<dbReference type="InterPro" id="IPR041371">
    <property type="entry name" value="GH92_N"/>
</dbReference>
<dbReference type="Pfam" id="PF13290">
    <property type="entry name" value="CHB_HEX_C_1"/>
    <property type="match status" value="1"/>
</dbReference>
<evidence type="ECO:0000256" key="1">
    <source>
        <dbReference type="SAM" id="MobiDB-lite"/>
    </source>
</evidence>
<gene>
    <name evidence="4" type="ORF">STSP1_00562</name>
</gene>
<accession>A0A1W6LK98</accession>
<dbReference type="FunFam" id="1.20.1050.60:FF:000001">
    <property type="entry name" value="Putative alpha-1,2-mannosidase"/>
    <property type="match status" value="1"/>
</dbReference>
<feature type="compositionally biased region" description="Polar residues" evidence="1">
    <location>
        <begin position="744"/>
        <end position="760"/>
    </location>
</feature>
<dbReference type="InterPro" id="IPR005887">
    <property type="entry name" value="GH92_a_mannosidase_put"/>
</dbReference>
<dbReference type="SUPFAM" id="SSF56988">
    <property type="entry name" value="Anthrax protective antigen"/>
    <property type="match status" value="1"/>
</dbReference>
<dbReference type="Gene3D" id="3.30.2080.10">
    <property type="entry name" value="GH92 mannosidase domain"/>
    <property type="match status" value="1"/>
</dbReference>
<protein>
    <submittedName>
        <fullName evidence="4">Putative alpha-1,2-mannosidase</fullName>
    </submittedName>
</protein>
<sequence precursor="true">MKKRIFQMIMFSFLLTPFAAFCEMGSVKDDFPLVQKVNPFVGTDTVGHTFPGATVPFGMVQLSPDTDNKGWNHCSGYHYKKGTIMGFSHTHLSGTGVPDYGDFLFMPTTGDPKLVPGSEKNPEKGYRSRFSHDREDASPGYYSVYLEDYDIDVELTATERVGFHKYTFPETDKANVIVDVTHIIGWGRIVESEIEIIDNRQIQGFFRKNGWSKNRYLYFTAEFSRPFQKSGLRINGRLDESAKEAKGKSLQGYFRFDAREKQNVMVKVALSNVSCYGAAKNMQAECPGWDFEKVHSEAKSLWQKQLSKFEVKGGSESQQRTFYTSVYHSFLVPNIFMDVDGRYRGMDKKIHTAEDFDYYTVFSLWDTFRALHPLYTIVEQDRTNDFVHSMLKKYDQSGLLPYWELASGETWCMIGYHSIPVIADAWVKGIRGYDPSYALKAMKNSAMQDHQGLKAYKKYGYIPLESGTQSVSRTLEYAYDDWCIAAMADDLGRTEDWKKYQRRSQNYRNVFDVSTGFMRGKNKNGFWRQNFDPAKFPSQGASEYTEANSWQYTWFVPHDVNGLIDLMGGDDAFIGKLDKLFNPSAAKGEDGHSDVDITGMIGQYAHGNEPSHTYAYLYSYAGSPWKTQEKIAQIVNTLYSDQPDGLCGNDDCGQMSAWYVFSTMGMYPVCPGQPIYVFGTPMFPEASINLENGKEFRIIAENHSDKNIYVQSVTLNGRPYSKTYIHHDDIIGGGELVFKMGSEPNKSWGSSQQERPSSNPGKELTLMPYLKELDQAFTEDIIVNINCDDSEAEVYFTLDGSEPDKSSNHYTEPFKLSETTTLKAKAFKRGAMPSYTLSALVERKTLEEPADISRNELASGLNYSVYVGSFRSVLDLADSKVKKSGTSDNIDLTVTNRRDNFGLKFTGYFKVEKEGMYRFKTISDDGSRLYVNSELVVNNDGFHGAQAADGMAALKAGFHEIKVLYFEGNVDEALSVEVAEPDGDFRPFSHSELFRKK</sequence>
<dbReference type="Pfam" id="PF07691">
    <property type="entry name" value="PA14"/>
    <property type="match status" value="1"/>
</dbReference>
<dbReference type="Gene3D" id="1.20.1610.10">
    <property type="entry name" value="alpha-1,2-mannosidases domains"/>
    <property type="match status" value="1"/>
</dbReference>
<keyword evidence="5" id="KW-1185">Reference proteome</keyword>
<dbReference type="PROSITE" id="PS51820">
    <property type="entry name" value="PA14"/>
    <property type="match status" value="1"/>
</dbReference>
<dbReference type="InterPro" id="IPR008928">
    <property type="entry name" value="6-hairpin_glycosidase_sf"/>
</dbReference>
<feature type="region of interest" description="Disordered" evidence="1">
    <location>
        <begin position="114"/>
        <end position="133"/>
    </location>
</feature>
<dbReference type="InterPro" id="IPR014718">
    <property type="entry name" value="GH-type_carb-bd"/>
</dbReference>
<evidence type="ECO:0000259" key="3">
    <source>
        <dbReference type="PROSITE" id="PS51820"/>
    </source>
</evidence>
<feature type="domain" description="PA14" evidence="3">
    <location>
        <begin position="856"/>
        <end position="992"/>
    </location>
</feature>
<proteinExistence type="predicted"/>
<dbReference type="InterPro" id="IPR011658">
    <property type="entry name" value="PA14_dom"/>
</dbReference>
<evidence type="ECO:0000313" key="5">
    <source>
        <dbReference type="Proteomes" id="UP000193334"/>
    </source>
</evidence>
<dbReference type="GO" id="GO:0005829">
    <property type="term" value="C:cytosol"/>
    <property type="evidence" value="ECO:0007669"/>
    <property type="project" value="TreeGrafter"/>
</dbReference>
<dbReference type="EMBL" id="CP021023">
    <property type="protein sequence ID" value="ARN56189.1"/>
    <property type="molecule type" value="Genomic_DNA"/>
</dbReference>
<dbReference type="InterPro" id="IPR059177">
    <property type="entry name" value="GH29D-like_dom"/>
</dbReference>
<dbReference type="GO" id="GO:0005975">
    <property type="term" value="P:carbohydrate metabolic process"/>
    <property type="evidence" value="ECO:0007669"/>
    <property type="project" value="InterPro"/>
</dbReference>
<evidence type="ECO:0000313" key="4">
    <source>
        <dbReference type="EMBL" id="ARN56189.1"/>
    </source>
</evidence>
<dbReference type="InterPro" id="IPR012939">
    <property type="entry name" value="Glyco_hydro_92"/>
</dbReference>
<dbReference type="SMART" id="SM00758">
    <property type="entry name" value="PA14"/>
    <property type="match status" value="1"/>
</dbReference>
<dbReference type="Gene3D" id="3.90.182.10">
    <property type="entry name" value="Toxin - Anthrax Protective Antigen,domain 1"/>
    <property type="match status" value="1"/>
</dbReference>
<keyword evidence="2" id="KW-0732">Signal</keyword>
<dbReference type="FunFam" id="3.30.2080.10:FF:000001">
    <property type="entry name" value="Alpha-1,2-mannosidase subfamily"/>
    <property type="match status" value="1"/>
</dbReference>
<reference evidence="5" key="1">
    <citation type="submission" date="2017-04" db="EMBL/GenBank/DDBJ databases">
        <title>Comparative genomics and description of representatives of a novel lineage of planctomycetes thriving in anoxic sediments.</title>
        <authorList>
            <person name="Spring S."/>
            <person name="Bunk B."/>
            <person name="Sproer C."/>
        </authorList>
    </citation>
    <scope>NUCLEOTIDE SEQUENCE [LARGE SCALE GENOMIC DNA]</scope>
    <source>
        <strain evidence="5">ST-PulAB-D4</strain>
    </source>
</reference>
<dbReference type="NCBIfam" id="TIGR01180">
    <property type="entry name" value="aman2_put"/>
    <property type="match status" value="1"/>
</dbReference>
<dbReference type="Pfam" id="PF17678">
    <property type="entry name" value="Glyco_hydro_92N"/>
    <property type="match status" value="1"/>
</dbReference>